<accession>A0ABQ5BB30</accession>
<dbReference type="Proteomes" id="UP001151760">
    <property type="component" value="Unassembled WGS sequence"/>
</dbReference>
<proteinExistence type="predicted"/>
<comment type="caution">
    <text evidence="2">The sequence shown here is derived from an EMBL/GenBank/DDBJ whole genome shotgun (WGS) entry which is preliminary data.</text>
</comment>
<evidence type="ECO:0000313" key="3">
    <source>
        <dbReference type="Proteomes" id="UP001151760"/>
    </source>
</evidence>
<sequence length="66" mass="7497">MESVKKSIDERAKHKREYDSWVKERQMHSKEGNVDSSKALNAGLVSTEPVGHSQTSRIQAADQRMI</sequence>
<evidence type="ECO:0000256" key="1">
    <source>
        <dbReference type="SAM" id="MobiDB-lite"/>
    </source>
</evidence>
<keyword evidence="3" id="KW-1185">Reference proteome</keyword>
<evidence type="ECO:0000313" key="2">
    <source>
        <dbReference type="EMBL" id="GJT10698.1"/>
    </source>
</evidence>
<gene>
    <name evidence="2" type="ORF">Tco_0857740</name>
</gene>
<dbReference type="EMBL" id="BQNB010013008">
    <property type="protein sequence ID" value="GJT10698.1"/>
    <property type="molecule type" value="Genomic_DNA"/>
</dbReference>
<reference evidence="2" key="1">
    <citation type="journal article" date="2022" name="Int. J. Mol. Sci.">
        <title>Draft Genome of Tanacetum Coccineum: Genomic Comparison of Closely Related Tanacetum-Family Plants.</title>
        <authorList>
            <person name="Yamashiro T."/>
            <person name="Shiraishi A."/>
            <person name="Nakayama K."/>
            <person name="Satake H."/>
        </authorList>
    </citation>
    <scope>NUCLEOTIDE SEQUENCE</scope>
</reference>
<organism evidence="2 3">
    <name type="scientific">Tanacetum coccineum</name>
    <dbReference type="NCBI Taxonomy" id="301880"/>
    <lineage>
        <taxon>Eukaryota</taxon>
        <taxon>Viridiplantae</taxon>
        <taxon>Streptophyta</taxon>
        <taxon>Embryophyta</taxon>
        <taxon>Tracheophyta</taxon>
        <taxon>Spermatophyta</taxon>
        <taxon>Magnoliopsida</taxon>
        <taxon>eudicotyledons</taxon>
        <taxon>Gunneridae</taxon>
        <taxon>Pentapetalae</taxon>
        <taxon>asterids</taxon>
        <taxon>campanulids</taxon>
        <taxon>Asterales</taxon>
        <taxon>Asteraceae</taxon>
        <taxon>Asteroideae</taxon>
        <taxon>Anthemideae</taxon>
        <taxon>Anthemidinae</taxon>
        <taxon>Tanacetum</taxon>
    </lineage>
</organism>
<feature type="compositionally biased region" description="Basic and acidic residues" evidence="1">
    <location>
        <begin position="1"/>
        <end position="33"/>
    </location>
</feature>
<feature type="region of interest" description="Disordered" evidence="1">
    <location>
        <begin position="1"/>
        <end position="66"/>
    </location>
</feature>
<reference evidence="2" key="2">
    <citation type="submission" date="2022-01" db="EMBL/GenBank/DDBJ databases">
        <authorList>
            <person name="Yamashiro T."/>
            <person name="Shiraishi A."/>
            <person name="Satake H."/>
            <person name="Nakayama K."/>
        </authorList>
    </citation>
    <scope>NUCLEOTIDE SEQUENCE</scope>
</reference>
<protein>
    <submittedName>
        <fullName evidence="2">Uncharacterized protein</fullName>
    </submittedName>
</protein>
<name>A0ABQ5BB30_9ASTR</name>